<dbReference type="EMBL" id="JZWV01000871">
    <property type="protein sequence ID" value="KJY27090.1"/>
    <property type="molecule type" value="Genomic_DNA"/>
</dbReference>
<dbReference type="AlphaFoldDB" id="A0A0F4IYI9"/>
<accession>A0A0F4IYI9</accession>
<name>A0A0F4IYI9_9ACTN</name>
<sequence>MNDNIWAYHLAVALFEDRDLTGYKVEALDGAIGKVDKHSYETDASWIVV</sequence>
<keyword evidence="2" id="KW-1185">Reference proteome</keyword>
<protein>
    <submittedName>
        <fullName evidence="1">PRC domain containing protein</fullName>
    </submittedName>
</protein>
<organism evidence="1 2">
    <name type="scientific">Streptomyces katrae</name>
    <dbReference type="NCBI Taxonomy" id="68223"/>
    <lineage>
        <taxon>Bacteria</taxon>
        <taxon>Bacillati</taxon>
        <taxon>Actinomycetota</taxon>
        <taxon>Actinomycetes</taxon>
        <taxon>Kitasatosporales</taxon>
        <taxon>Streptomycetaceae</taxon>
        <taxon>Streptomyces</taxon>
    </lineage>
</organism>
<comment type="caution">
    <text evidence="1">The sequence shown here is derived from an EMBL/GenBank/DDBJ whole genome shotgun (WGS) entry which is preliminary data.</text>
</comment>
<reference evidence="1 2" key="1">
    <citation type="submission" date="2015-02" db="EMBL/GenBank/DDBJ databases">
        <authorList>
            <person name="Ju K.-S."/>
            <person name="Doroghazi J.R."/>
            <person name="Metcalf W."/>
        </authorList>
    </citation>
    <scope>NUCLEOTIDE SEQUENCE [LARGE SCALE GENOMIC DNA]</scope>
    <source>
        <strain evidence="1 2">NRRL ISP-5550</strain>
    </source>
</reference>
<dbReference type="PATRIC" id="fig|68223.7.peg.2017"/>
<evidence type="ECO:0000313" key="1">
    <source>
        <dbReference type="EMBL" id="KJY27090.1"/>
    </source>
</evidence>
<gene>
    <name evidence="1" type="ORF">VR44_28460</name>
</gene>
<dbReference type="Proteomes" id="UP000033551">
    <property type="component" value="Unassembled WGS sequence"/>
</dbReference>
<proteinExistence type="predicted"/>
<feature type="non-terminal residue" evidence="1">
    <location>
        <position position="49"/>
    </location>
</feature>
<evidence type="ECO:0000313" key="2">
    <source>
        <dbReference type="Proteomes" id="UP000033551"/>
    </source>
</evidence>